<reference evidence="1" key="1">
    <citation type="submission" date="2008-02" db="EMBL/GenBank/DDBJ databases">
        <title>Complete sequence of Yersinia pseudotuberculosis YPIII.</title>
        <authorList>
            <consortium name="US DOE Joint Genome Institute"/>
            <person name="Challacombe J.F."/>
            <person name="Bruce D."/>
            <person name="Detter J.C."/>
            <person name="Green L."/>
            <person name="Land M."/>
            <person name="Munk C."/>
            <person name="Lindler L.E."/>
            <person name="Nikolich M.P."/>
            <person name="Brettin T."/>
        </authorList>
    </citation>
    <scope>NUCLEOTIDE SEQUENCE</scope>
    <source>
        <strain evidence="1">YPIII</strain>
    </source>
</reference>
<sequence length="35" mass="4048">MPKWLNSPLLKNNVFVFAVQAIAAPRGGYIYRHKF</sequence>
<gene>
    <name evidence="1" type="ordered locus">YPK_0664</name>
</gene>
<evidence type="ECO:0000313" key="1">
    <source>
        <dbReference type="EMBL" id="ACA66967.1"/>
    </source>
</evidence>
<name>A0A0H3B1E6_YERPY</name>
<dbReference type="AlphaFoldDB" id="A0A0H3B1E6"/>
<accession>A0A0H3B1E6</accession>
<organism evidence="1">
    <name type="scientific">Yersinia pseudotuberculosis serotype O:3 (strain YPIII)</name>
    <dbReference type="NCBI Taxonomy" id="502800"/>
    <lineage>
        <taxon>Bacteria</taxon>
        <taxon>Pseudomonadati</taxon>
        <taxon>Pseudomonadota</taxon>
        <taxon>Gammaproteobacteria</taxon>
        <taxon>Enterobacterales</taxon>
        <taxon>Yersiniaceae</taxon>
        <taxon>Yersinia</taxon>
    </lineage>
</organism>
<protein>
    <submittedName>
        <fullName evidence="1">Uncharacterized protein</fullName>
    </submittedName>
</protein>
<dbReference type="KEGG" id="ypy:YPK_0664"/>
<proteinExistence type="predicted"/>
<dbReference type="EMBL" id="CP000950">
    <property type="protein sequence ID" value="ACA66967.1"/>
    <property type="molecule type" value="Genomic_DNA"/>
</dbReference>